<evidence type="ECO:0000313" key="4">
    <source>
        <dbReference type="Proteomes" id="UP000249334"/>
    </source>
</evidence>
<sequence>MNCSTCGSQLDHPGQGHTCLGGATPLPQPPGYWQAAQWALVTLAALFAGLSLVRAAITADLLTPPSGKVISALSIAGPLALFAAFLTWSNVTKRVIEAHSIAAAAVRHWAIGAGALLLALSYLLPMKTPTAFHVVRAAAAILLGIGALITHRRAARRLAEPATPAPQSNPTGTGIPPLPINEARPGQVPPQVGSQPARLALDIETQPEDWNASLWDPEVQRDIERRRRQQTPPA</sequence>
<feature type="transmembrane region" description="Helical" evidence="2">
    <location>
        <begin position="130"/>
        <end position="149"/>
    </location>
</feature>
<dbReference type="RefSeq" id="WP_146755480.1">
    <property type="nucleotide sequence ID" value="NZ_PXXW01000026.1"/>
</dbReference>
<keyword evidence="2" id="KW-1133">Transmembrane helix</keyword>
<proteinExistence type="predicted"/>
<feature type="region of interest" description="Disordered" evidence="1">
    <location>
        <begin position="158"/>
        <end position="234"/>
    </location>
</feature>
<name>A0ABX9CI11_9ACTN</name>
<dbReference type="EMBL" id="PXXW01000026">
    <property type="protein sequence ID" value="RAN97926.1"/>
    <property type="molecule type" value="Genomic_DNA"/>
</dbReference>
<evidence type="ECO:0000256" key="1">
    <source>
        <dbReference type="SAM" id="MobiDB-lite"/>
    </source>
</evidence>
<comment type="caution">
    <text evidence="3">The sequence shown here is derived from an EMBL/GenBank/DDBJ whole genome shotgun (WGS) entry which is preliminary data.</text>
</comment>
<keyword evidence="4" id="KW-1185">Reference proteome</keyword>
<feature type="transmembrane region" description="Helical" evidence="2">
    <location>
        <begin position="101"/>
        <end position="124"/>
    </location>
</feature>
<evidence type="ECO:0000313" key="3">
    <source>
        <dbReference type="EMBL" id="RAN97926.1"/>
    </source>
</evidence>
<evidence type="ECO:0000256" key="2">
    <source>
        <dbReference type="SAM" id="Phobius"/>
    </source>
</evidence>
<keyword evidence="2" id="KW-0812">Transmembrane</keyword>
<feature type="transmembrane region" description="Helical" evidence="2">
    <location>
        <begin position="38"/>
        <end position="57"/>
    </location>
</feature>
<reference evidence="3 4" key="1">
    <citation type="submission" date="2018-03" db="EMBL/GenBank/DDBJ databases">
        <title>Genomic framework for the identification of Micromonospora saelicesensis and Micromonospora noduli.</title>
        <authorList>
            <person name="Riesco R."/>
            <person name="Trujillo M.E."/>
        </authorList>
    </citation>
    <scope>NUCLEOTIDE SEQUENCE [LARGE SCALE GENOMIC DNA]</scope>
    <source>
        <strain evidence="3 4">GAR05</strain>
    </source>
</reference>
<feature type="transmembrane region" description="Helical" evidence="2">
    <location>
        <begin position="69"/>
        <end position="89"/>
    </location>
</feature>
<gene>
    <name evidence="3" type="ORF">GAR05_03452</name>
</gene>
<protein>
    <submittedName>
        <fullName evidence="3">Uncharacterized protein</fullName>
    </submittedName>
</protein>
<feature type="compositionally biased region" description="Low complexity" evidence="1">
    <location>
        <begin position="185"/>
        <end position="196"/>
    </location>
</feature>
<accession>A0ABX9CI11</accession>
<keyword evidence="2" id="KW-0472">Membrane</keyword>
<organism evidence="3 4">
    <name type="scientific">Micromonospora saelicesensis</name>
    <dbReference type="NCBI Taxonomy" id="285676"/>
    <lineage>
        <taxon>Bacteria</taxon>
        <taxon>Bacillati</taxon>
        <taxon>Actinomycetota</taxon>
        <taxon>Actinomycetes</taxon>
        <taxon>Micromonosporales</taxon>
        <taxon>Micromonosporaceae</taxon>
        <taxon>Micromonospora</taxon>
    </lineage>
</organism>
<dbReference type="Proteomes" id="UP000249334">
    <property type="component" value="Unassembled WGS sequence"/>
</dbReference>